<reference evidence="8" key="1">
    <citation type="submission" date="2021-01" db="EMBL/GenBank/DDBJ databases">
        <title>Whole genome shotgun sequence of Actinoplanes rishiriensis NBRC 108556.</title>
        <authorList>
            <person name="Komaki H."/>
            <person name="Tamura T."/>
        </authorList>
    </citation>
    <scope>NUCLEOTIDE SEQUENCE</scope>
    <source>
        <strain evidence="8">NBRC 108556</strain>
    </source>
</reference>
<evidence type="ECO:0000259" key="7">
    <source>
        <dbReference type="Pfam" id="PF17390"/>
    </source>
</evidence>
<dbReference type="EC" id="3.2.1.40" evidence="2"/>
<evidence type="ECO:0000256" key="1">
    <source>
        <dbReference type="ARBA" id="ARBA00001445"/>
    </source>
</evidence>
<dbReference type="Gene3D" id="2.60.420.10">
    <property type="entry name" value="Maltose phosphorylase, domain 3"/>
    <property type="match status" value="1"/>
</dbReference>
<feature type="domain" description="Alpha-L-rhamnosidase concanavalin-like" evidence="4">
    <location>
        <begin position="406"/>
        <end position="487"/>
    </location>
</feature>
<feature type="domain" description="Alpha-L-rhamnosidase C-terminal" evidence="7">
    <location>
        <begin position="833"/>
        <end position="905"/>
    </location>
</feature>
<keyword evidence="3" id="KW-0378">Hydrolase</keyword>
<sequence length="913" mass="98500">MMGVPAPAATTEGSPAAWIGNEQWQLRDKPARPVVIDLPGQQARFVRLDVTRLGLPLAEHPLDKQNRLLLDGFPAPVHRLQLAEMQVRSSAGPAVNLMSGRGRFVTASETETVRKEWEPALLADDVLLSHPAGYQSGAHPTPDASVQLTVDLGEVRTFDQVVLYPRTDTLTPDGRTPNFPVDFTVQTAVDTVFAAAKTVTGQQPPEPWLPAALPLFAKDFAVPGRIREARLKVSGLGVYVASLNGSRIGNTVLEPGDTDFKDRVTYASHDVTRLLRSGPNTLAVAVGNGTANALHTAGRYRKFARSVSDPQVIATLEIIRTDGRKQVVVTDGTWRTTLGPTTVSSWYGGEDYDARREIPGWNRPGADRSTWQPVVPGNPVGPLSKRIGEPVRIVERLPGTEVSPGVFDVGRNIAGLPEITLTAPAGTTVRVFPAESVRGGHVDQSISNVGAPIWDQFTSRGGTRTWHPEFSYHGFRYLEVAGLPPGATVRVAGLRVMGDYRSAGTFDTSDDVLDGIHRLTRRAVEGNMQSILTDCPSREKLGWLEQNHLAFDALARNYDVHGLLAKVVRDIADAQEPSGLVPSTVPDHTTLSGGYRDDPNWGGALVRVPLEVYRTYGDRSLLDQHHPAMQRYFQYLLGRTDRWVNGVYDYGLGDWITTQSPAMPRAIVGTFGVWRIADGLAEIAAVLGEDPAPYRAKADEIATALWTRHYDPATGLFGGGGQGATALALDIGAVPAGLRETQLAHLIDHITAAGDHLIIGEISFPSVLRVLTAAGRDDVVYRVAMQTTSPSLGYQVRAGNTALGETWDGGSGQSQNHFMLGAMDGWLLRRVTGIDQAPGSVGFRRLVIAPAVVGGPESASGSYVTPYGVTATAWQRTGTGYRLTVTVPPRTRAEVRLPGLTREVGPGTWTFRA</sequence>
<dbReference type="InterPro" id="IPR013737">
    <property type="entry name" value="Bac_rhamnosid_N"/>
</dbReference>
<gene>
    <name evidence="8" type="ORF">Ari01nite_29560</name>
</gene>
<dbReference type="InterPro" id="IPR008902">
    <property type="entry name" value="Rhamnosid_concanavalin"/>
</dbReference>
<evidence type="ECO:0000313" key="8">
    <source>
        <dbReference type="EMBL" id="GIE95491.1"/>
    </source>
</evidence>
<dbReference type="PANTHER" id="PTHR33307">
    <property type="entry name" value="ALPHA-RHAMNOSIDASE (EUROFUNG)"/>
    <property type="match status" value="1"/>
</dbReference>
<dbReference type="InterPro" id="IPR008928">
    <property type="entry name" value="6-hairpin_glycosidase_sf"/>
</dbReference>
<name>A0A919JUK6_9ACTN</name>
<dbReference type="AlphaFoldDB" id="A0A919JUK6"/>
<dbReference type="InterPro" id="IPR035396">
    <property type="entry name" value="Bac_rhamnosid6H"/>
</dbReference>
<dbReference type="Pfam" id="PF05592">
    <property type="entry name" value="Bac_rhamnosid"/>
    <property type="match status" value="1"/>
</dbReference>
<dbReference type="Pfam" id="PF17389">
    <property type="entry name" value="Bac_rhamnosid6H"/>
    <property type="match status" value="1"/>
</dbReference>
<evidence type="ECO:0000259" key="4">
    <source>
        <dbReference type="Pfam" id="PF05592"/>
    </source>
</evidence>
<evidence type="ECO:0000259" key="6">
    <source>
        <dbReference type="Pfam" id="PF17389"/>
    </source>
</evidence>
<comment type="catalytic activity">
    <reaction evidence="1">
        <text>Hydrolysis of terminal non-reducing alpha-L-rhamnose residues in alpha-L-rhamnosides.</text>
        <dbReference type="EC" id="3.2.1.40"/>
    </reaction>
</comment>
<dbReference type="InterPro" id="IPR035398">
    <property type="entry name" value="Bac_rhamnosid_C"/>
</dbReference>
<proteinExistence type="predicted"/>
<feature type="domain" description="Alpha-L-rhamnosidase six-hairpin glycosidase" evidence="6">
    <location>
        <begin position="502"/>
        <end position="831"/>
    </location>
</feature>
<dbReference type="InterPro" id="IPR012341">
    <property type="entry name" value="6hp_glycosidase-like_sf"/>
</dbReference>
<accession>A0A919JUK6</accession>
<dbReference type="Gene3D" id="2.60.120.260">
    <property type="entry name" value="Galactose-binding domain-like"/>
    <property type="match status" value="2"/>
</dbReference>
<organism evidence="8 9">
    <name type="scientific">Paractinoplanes rishiriensis</name>
    <dbReference type="NCBI Taxonomy" id="1050105"/>
    <lineage>
        <taxon>Bacteria</taxon>
        <taxon>Bacillati</taxon>
        <taxon>Actinomycetota</taxon>
        <taxon>Actinomycetes</taxon>
        <taxon>Micromonosporales</taxon>
        <taxon>Micromonosporaceae</taxon>
        <taxon>Paractinoplanes</taxon>
    </lineage>
</organism>
<dbReference type="EMBL" id="BOMV01000031">
    <property type="protein sequence ID" value="GIE95491.1"/>
    <property type="molecule type" value="Genomic_DNA"/>
</dbReference>
<dbReference type="Pfam" id="PF17390">
    <property type="entry name" value="Bac_rhamnosid_C"/>
    <property type="match status" value="1"/>
</dbReference>
<comment type="caution">
    <text evidence="8">The sequence shown here is derived from an EMBL/GenBank/DDBJ whole genome shotgun (WGS) entry which is preliminary data.</text>
</comment>
<dbReference type="InterPro" id="IPR016007">
    <property type="entry name" value="Alpha_rhamnosid"/>
</dbReference>
<dbReference type="SUPFAM" id="SSF48208">
    <property type="entry name" value="Six-hairpin glycosidases"/>
    <property type="match status" value="1"/>
</dbReference>
<feature type="domain" description="Bacterial alpha-L-rhamnosidase N-terminal" evidence="5">
    <location>
        <begin position="225"/>
        <end position="395"/>
    </location>
</feature>
<protein>
    <recommendedName>
        <fullName evidence="2">alpha-L-rhamnosidase</fullName>
        <ecNumber evidence="2">3.2.1.40</ecNumber>
    </recommendedName>
</protein>
<dbReference type="GO" id="GO:0030596">
    <property type="term" value="F:alpha-L-rhamnosidase activity"/>
    <property type="evidence" value="ECO:0007669"/>
    <property type="project" value="UniProtKB-EC"/>
</dbReference>
<keyword evidence="9" id="KW-1185">Reference proteome</keyword>
<evidence type="ECO:0000256" key="2">
    <source>
        <dbReference type="ARBA" id="ARBA00012652"/>
    </source>
</evidence>
<evidence type="ECO:0000259" key="5">
    <source>
        <dbReference type="Pfam" id="PF08531"/>
    </source>
</evidence>
<dbReference type="Pfam" id="PF08531">
    <property type="entry name" value="Bac_rhamnosid_N"/>
    <property type="match status" value="1"/>
</dbReference>
<evidence type="ECO:0000313" key="9">
    <source>
        <dbReference type="Proteomes" id="UP000636960"/>
    </source>
</evidence>
<dbReference type="Proteomes" id="UP000636960">
    <property type="component" value="Unassembled WGS sequence"/>
</dbReference>
<dbReference type="GO" id="GO:0005975">
    <property type="term" value="P:carbohydrate metabolic process"/>
    <property type="evidence" value="ECO:0007669"/>
    <property type="project" value="InterPro"/>
</dbReference>
<evidence type="ECO:0000256" key="3">
    <source>
        <dbReference type="ARBA" id="ARBA00022801"/>
    </source>
</evidence>
<dbReference type="Gene3D" id="1.50.10.10">
    <property type="match status" value="1"/>
</dbReference>
<dbReference type="PANTHER" id="PTHR33307:SF11">
    <property type="entry name" value="ALPHA-L-RHAMNOSIDASE"/>
    <property type="match status" value="1"/>
</dbReference>